<gene>
    <name evidence="1" type="ORF">CO178_01290</name>
</gene>
<dbReference type="Proteomes" id="UP000230683">
    <property type="component" value="Unassembled WGS sequence"/>
</dbReference>
<organism evidence="1 2">
    <name type="scientific">candidate division WWE3 bacterium CG_4_9_14_3_um_filter_34_6</name>
    <dbReference type="NCBI Taxonomy" id="1975079"/>
    <lineage>
        <taxon>Bacteria</taxon>
        <taxon>Katanobacteria</taxon>
    </lineage>
</organism>
<reference evidence="2" key="1">
    <citation type="submission" date="2017-09" db="EMBL/GenBank/DDBJ databases">
        <title>Depth-based differentiation of microbial function through sediment-hosted aquifers and enrichment of novel symbionts in the deep terrestrial subsurface.</title>
        <authorList>
            <person name="Probst A.J."/>
            <person name="Ladd B."/>
            <person name="Jarett J.K."/>
            <person name="Geller-Mcgrath D.E."/>
            <person name="Sieber C.M.K."/>
            <person name="Emerson J.B."/>
            <person name="Anantharaman K."/>
            <person name="Thomas B.C."/>
            <person name="Malmstrom R."/>
            <person name="Stieglmeier M."/>
            <person name="Klingl A."/>
            <person name="Woyke T."/>
            <person name="Ryan C.M."/>
            <person name="Banfield J.F."/>
        </authorList>
    </citation>
    <scope>NUCLEOTIDE SEQUENCE [LARGE SCALE GENOMIC DNA]</scope>
</reference>
<dbReference type="EMBL" id="PFWY01000059">
    <property type="protein sequence ID" value="PJA40949.1"/>
    <property type="molecule type" value="Genomic_DNA"/>
</dbReference>
<dbReference type="AlphaFoldDB" id="A0A2M7X4B0"/>
<evidence type="ECO:0000313" key="1">
    <source>
        <dbReference type="EMBL" id="PJA40949.1"/>
    </source>
</evidence>
<accession>A0A2M7X4B0</accession>
<evidence type="ECO:0000313" key="2">
    <source>
        <dbReference type="Proteomes" id="UP000230683"/>
    </source>
</evidence>
<name>A0A2M7X4B0_UNCKA</name>
<protein>
    <submittedName>
        <fullName evidence="1">Uncharacterized protein</fullName>
    </submittedName>
</protein>
<sequence>MTIGLVEINPGVISWYILSSHSHQFETLGSKQFKSNKKLNYFDSAYYINQILILIDGAKKELISKNVNVIEIYAYGDFPPLFISHLREFETINYIDDFNWNIISSSEINQNTLCVWFEKSYIRIGRIKNKKYHIKTFQREYQSNKITEELSKKIFYEMLLHDNFNNILTIRIGGNVNSLASENIDSLVIILSKLIPSANILYDLPSFAELYLSRGYPRLKP</sequence>
<proteinExistence type="predicted"/>
<comment type="caution">
    <text evidence="1">The sequence shown here is derived from an EMBL/GenBank/DDBJ whole genome shotgun (WGS) entry which is preliminary data.</text>
</comment>